<reference evidence="2 3" key="1">
    <citation type="submission" date="2013-09" db="EMBL/GenBank/DDBJ databases">
        <title>Genome sequencing of Phaeobacter antarcticus sp. nov. SM1211.</title>
        <authorList>
            <person name="Zhang X.-Y."/>
            <person name="Liu C."/>
            <person name="Chen X.-L."/>
            <person name="Xie B.-B."/>
            <person name="Qin Q.-L."/>
            <person name="Rong J.-C."/>
            <person name="Zhang Y.-Z."/>
        </authorList>
    </citation>
    <scope>NUCLEOTIDE SEQUENCE [LARGE SCALE GENOMIC DNA]</scope>
    <source>
        <strain evidence="2 3">SM1211</strain>
    </source>
</reference>
<feature type="transmembrane region" description="Helical" evidence="1">
    <location>
        <begin position="66"/>
        <end position="84"/>
    </location>
</feature>
<protein>
    <submittedName>
        <fullName evidence="2">Uncharacterized protein</fullName>
    </submittedName>
</protein>
<organism evidence="2 3">
    <name type="scientific">Puniceibacterium antarcticum</name>
    <dbReference type="NCBI Taxonomy" id="1206336"/>
    <lineage>
        <taxon>Bacteria</taxon>
        <taxon>Pseudomonadati</taxon>
        <taxon>Pseudomonadota</taxon>
        <taxon>Alphaproteobacteria</taxon>
        <taxon>Rhodobacterales</taxon>
        <taxon>Paracoccaceae</taxon>
        <taxon>Puniceibacterium</taxon>
    </lineage>
</organism>
<dbReference type="EMBL" id="AWWI01000060">
    <property type="protein sequence ID" value="PIL20513.1"/>
    <property type="molecule type" value="Genomic_DNA"/>
</dbReference>
<accession>A0A2G8RG89</accession>
<dbReference type="AlphaFoldDB" id="A0A2G8RG89"/>
<keyword evidence="1" id="KW-0472">Membrane</keyword>
<gene>
    <name evidence="2" type="ORF">P775_08265</name>
</gene>
<keyword evidence="1" id="KW-0812">Transmembrane</keyword>
<evidence type="ECO:0000313" key="3">
    <source>
        <dbReference type="Proteomes" id="UP000231259"/>
    </source>
</evidence>
<evidence type="ECO:0000256" key="1">
    <source>
        <dbReference type="SAM" id="Phobius"/>
    </source>
</evidence>
<feature type="transmembrane region" description="Helical" evidence="1">
    <location>
        <begin position="35"/>
        <end position="54"/>
    </location>
</feature>
<comment type="caution">
    <text evidence="2">The sequence shown here is derived from an EMBL/GenBank/DDBJ whole genome shotgun (WGS) entry which is preliminary data.</text>
</comment>
<keyword evidence="1" id="KW-1133">Transmembrane helix</keyword>
<keyword evidence="3" id="KW-1185">Reference proteome</keyword>
<evidence type="ECO:0000313" key="2">
    <source>
        <dbReference type="EMBL" id="PIL20513.1"/>
    </source>
</evidence>
<proteinExistence type="predicted"/>
<name>A0A2G8RG89_9RHOB</name>
<sequence length="85" mass="9495">MTIKWHKVALFSAVTAVPGTTLIFTDRTLQRWDVWLVVTLWTAVFSCAALMVQLPEKTRARKLSEWITVGLTLVAIALPILFAAP</sequence>
<dbReference type="Proteomes" id="UP000231259">
    <property type="component" value="Unassembled WGS sequence"/>
</dbReference>